<organism evidence="1 2">
    <name type="scientific">Clostridium botulinum C/D str. DC5</name>
    <dbReference type="NCBI Taxonomy" id="1443128"/>
    <lineage>
        <taxon>Bacteria</taxon>
        <taxon>Bacillati</taxon>
        <taxon>Bacillota</taxon>
        <taxon>Clostridia</taxon>
        <taxon>Eubacteriales</taxon>
        <taxon>Clostridiaceae</taxon>
        <taxon>Clostridium</taxon>
    </lineage>
</organism>
<proteinExistence type="predicted"/>
<dbReference type="Proteomes" id="UP000030014">
    <property type="component" value="Unassembled WGS sequence"/>
</dbReference>
<reference evidence="1 2" key="1">
    <citation type="submission" date="2014-01" db="EMBL/GenBank/DDBJ databases">
        <title>Plasmidome dynamics in the species complex Clostridium novyi sensu lato converts strains of independent lineages into distinctly different pathogens.</title>
        <authorList>
            <person name="Skarin H."/>
            <person name="Segerman B."/>
        </authorList>
    </citation>
    <scope>NUCLEOTIDE SEQUENCE [LARGE SCALE GENOMIC DNA]</scope>
    <source>
        <strain evidence="1 2">DC5</strain>
    </source>
</reference>
<accession>A0A0A0IJE8</accession>
<gene>
    <name evidence="1" type="ORF">Z955_03375</name>
</gene>
<dbReference type="EMBL" id="JDRY01000021">
    <property type="protein sequence ID" value="KGN00392.1"/>
    <property type="molecule type" value="Genomic_DNA"/>
</dbReference>
<evidence type="ECO:0000313" key="2">
    <source>
        <dbReference type="Proteomes" id="UP000030014"/>
    </source>
</evidence>
<name>A0A0A0IJE8_CLOBO</name>
<dbReference type="AlphaFoldDB" id="A0A0A0IJE8"/>
<sequence>MENNEKLSDTYKNFKNFLGTSVSKELEYFILDSRFTSEFNYRMKKLFDEIRNQNRREIEFSIIFNTKGEISLIDSLIVGEFIADDYVVNLQRNYKNVQLNKILKEVLNGSEKVKNDFVLVSCIMLYDIVEMIYKDIKCRIDIIHYYANKYKLNIEDNRHIASIVIMILIMEDICGYMNVDKKLLKNSINLAISSKKF</sequence>
<evidence type="ECO:0000313" key="1">
    <source>
        <dbReference type="EMBL" id="KGN00392.1"/>
    </source>
</evidence>
<protein>
    <submittedName>
        <fullName evidence="1">Uncharacterized protein</fullName>
    </submittedName>
</protein>
<comment type="caution">
    <text evidence="1">The sequence shown here is derived from an EMBL/GenBank/DDBJ whole genome shotgun (WGS) entry which is preliminary data.</text>
</comment>
<dbReference type="RefSeq" id="WP_039259185.1">
    <property type="nucleotide sequence ID" value="NZ_JDRY01000021.1"/>
</dbReference>